<evidence type="ECO:0000313" key="2">
    <source>
        <dbReference type="EMBL" id="KZW02399.1"/>
    </source>
</evidence>
<sequence>MTDVAALLERICTTLLEAPVPCACDSVDKCGQASLLSIRGAATDLQTGALPDGLPTRLDALITRAVSAFKTFPHKKVPVCWRSVHTDASILRSACDLLRSDDVHWEKTVGRLDGAIIISGAAGYGRLDIMYDFIELVQTLHLPLIDDPFEHDTPSSSSSAQIPAHCLQIPRLSAPPSLGAFTRALFAEPFILPSFCSDWPALNEHSWASRSYLLRVAGRGRVVPVELGADYTRDDWGQELMPWLDFLHTLSTESTGVRYLAQYDLLKQFPALSADIIVPDYVYADIPHARTDVQTPVLNAWLGCRGAGSPAHVDAFSNCYCLVTGRRVVWLAPPDADLDADGNTARCDVFGANPEPTSVSGALAAVLEPGDMLYIPRGWWHAFRVEETSFAVSMWF</sequence>
<dbReference type="InterPro" id="IPR041667">
    <property type="entry name" value="Cupin_8"/>
</dbReference>
<dbReference type="AlphaFoldDB" id="A0A165PMU2"/>
<protein>
    <submittedName>
        <fullName evidence="2">Clavaminate synthase-like protein</fullName>
    </submittedName>
</protein>
<proteinExistence type="predicted"/>
<dbReference type="InParanoid" id="A0A165PMU2"/>
<dbReference type="Proteomes" id="UP000077266">
    <property type="component" value="Unassembled WGS sequence"/>
</dbReference>
<dbReference type="PANTHER" id="PTHR12461">
    <property type="entry name" value="HYPOXIA-INDUCIBLE FACTOR 1 ALPHA INHIBITOR-RELATED"/>
    <property type="match status" value="1"/>
</dbReference>
<evidence type="ECO:0000313" key="3">
    <source>
        <dbReference type="Proteomes" id="UP000077266"/>
    </source>
</evidence>
<accession>A0A165PMU2</accession>
<dbReference type="SUPFAM" id="SSF51197">
    <property type="entry name" value="Clavaminate synthase-like"/>
    <property type="match status" value="1"/>
</dbReference>
<dbReference type="InterPro" id="IPR003347">
    <property type="entry name" value="JmjC_dom"/>
</dbReference>
<gene>
    <name evidence="2" type="ORF">EXIGLDRAFT_734528</name>
</gene>
<dbReference type="PANTHER" id="PTHR12461:SF94">
    <property type="entry name" value="JMJC DOMAIN-CONTAINING PROTEIN"/>
    <property type="match status" value="1"/>
</dbReference>
<dbReference type="Pfam" id="PF13621">
    <property type="entry name" value="Cupin_8"/>
    <property type="match status" value="1"/>
</dbReference>
<evidence type="ECO:0000259" key="1">
    <source>
        <dbReference type="PROSITE" id="PS51184"/>
    </source>
</evidence>
<dbReference type="STRING" id="1314781.A0A165PMU2"/>
<organism evidence="2 3">
    <name type="scientific">Exidia glandulosa HHB12029</name>
    <dbReference type="NCBI Taxonomy" id="1314781"/>
    <lineage>
        <taxon>Eukaryota</taxon>
        <taxon>Fungi</taxon>
        <taxon>Dikarya</taxon>
        <taxon>Basidiomycota</taxon>
        <taxon>Agaricomycotina</taxon>
        <taxon>Agaricomycetes</taxon>
        <taxon>Auriculariales</taxon>
        <taxon>Exidiaceae</taxon>
        <taxon>Exidia</taxon>
    </lineage>
</organism>
<dbReference type="EMBL" id="KV425888">
    <property type="protein sequence ID" value="KZW02399.1"/>
    <property type="molecule type" value="Genomic_DNA"/>
</dbReference>
<reference evidence="2 3" key="1">
    <citation type="journal article" date="2016" name="Mol. Biol. Evol.">
        <title>Comparative Genomics of Early-Diverging Mushroom-Forming Fungi Provides Insights into the Origins of Lignocellulose Decay Capabilities.</title>
        <authorList>
            <person name="Nagy L.G."/>
            <person name="Riley R."/>
            <person name="Tritt A."/>
            <person name="Adam C."/>
            <person name="Daum C."/>
            <person name="Floudas D."/>
            <person name="Sun H."/>
            <person name="Yadav J.S."/>
            <person name="Pangilinan J."/>
            <person name="Larsson K.H."/>
            <person name="Matsuura K."/>
            <person name="Barry K."/>
            <person name="Labutti K."/>
            <person name="Kuo R."/>
            <person name="Ohm R.A."/>
            <person name="Bhattacharya S.S."/>
            <person name="Shirouzu T."/>
            <person name="Yoshinaga Y."/>
            <person name="Martin F.M."/>
            <person name="Grigoriev I.V."/>
            <person name="Hibbett D.S."/>
        </authorList>
    </citation>
    <scope>NUCLEOTIDE SEQUENCE [LARGE SCALE GENOMIC DNA]</scope>
    <source>
        <strain evidence="2 3">HHB12029</strain>
    </source>
</reference>
<dbReference type="PROSITE" id="PS51184">
    <property type="entry name" value="JMJC"/>
    <property type="match status" value="1"/>
</dbReference>
<dbReference type="Gene3D" id="2.60.120.650">
    <property type="entry name" value="Cupin"/>
    <property type="match status" value="1"/>
</dbReference>
<dbReference type="OrthoDB" id="47172at2759"/>
<name>A0A165PMU2_EXIGL</name>
<feature type="domain" description="JmjC" evidence="1">
    <location>
        <begin position="258"/>
        <end position="396"/>
    </location>
</feature>
<keyword evidence="3" id="KW-1185">Reference proteome</keyword>